<evidence type="ECO:0000313" key="1">
    <source>
        <dbReference type="EMBL" id="AFS80554.1"/>
    </source>
</evidence>
<dbReference type="HOGENOM" id="CLU_3282665_0_0_2"/>
<dbReference type="Proteomes" id="UP000006101">
    <property type="component" value="Chromosome"/>
</dbReference>
<name>K0B531_9ARCH</name>
<sequence length="42" mass="4782">MIAIDDLRSCENCGNVFLKKIANKLTNRCPACNVWKKEISIQ</sequence>
<proteinExistence type="predicted"/>
<dbReference type="KEGG" id="nkr:NKOR_03300"/>
<gene>
    <name evidence="1" type="ORF">NKOR_03300</name>
</gene>
<keyword evidence="2" id="KW-1185">Reference proteome</keyword>
<protein>
    <submittedName>
        <fullName evidence="1">Uncharacterized protein</fullName>
    </submittedName>
</protein>
<evidence type="ECO:0000313" key="2">
    <source>
        <dbReference type="Proteomes" id="UP000006101"/>
    </source>
</evidence>
<dbReference type="AlphaFoldDB" id="K0B531"/>
<organism evidence="1 2">
    <name type="scientific">Candidatus Nitrosopumilus koreensis AR1</name>
    <dbReference type="NCBI Taxonomy" id="1229908"/>
    <lineage>
        <taxon>Archaea</taxon>
        <taxon>Nitrososphaerota</taxon>
        <taxon>Nitrososphaeria</taxon>
        <taxon>Nitrosopumilales</taxon>
        <taxon>Nitrosopumilaceae</taxon>
        <taxon>Nitrosopumilus</taxon>
    </lineage>
</organism>
<accession>K0B531</accession>
<reference evidence="1 2" key="1">
    <citation type="journal article" date="2012" name="J. Bacteriol.">
        <title>Draft Genome Sequence of an Ammonia-Oxidizing Archaeon, "Candidatus Nitrosopumilus koreensis" AR1, from Marine Sediment.</title>
        <authorList>
            <person name="Park S.J."/>
            <person name="Kim J.G."/>
            <person name="Jung M.Y."/>
            <person name="Kim S.J."/>
            <person name="Cha I.T."/>
            <person name="Kwon K."/>
            <person name="Lee J.H."/>
            <person name="Rhee S.K."/>
        </authorList>
    </citation>
    <scope>NUCLEOTIDE SEQUENCE [LARGE SCALE GENOMIC DNA]</scope>
    <source>
        <strain evidence="1 2">AR1</strain>
    </source>
</reference>
<dbReference type="PATRIC" id="fig|1229908.8.peg.707"/>
<dbReference type="EMBL" id="CP003842">
    <property type="protein sequence ID" value="AFS80554.1"/>
    <property type="molecule type" value="Genomic_DNA"/>
</dbReference>